<dbReference type="Pfam" id="PF05758">
    <property type="entry name" value="Ycf1"/>
    <property type="match status" value="1"/>
</dbReference>
<feature type="region of interest" description="Disordered" evidence="2">
    <location>
        <begin position="160"/>
        <end position="209"/>
    </location>
</feature>
<keyword evidence="3" id="KW-0472">Membrane</keyword>
<feature type="region of interest" description="Disordered" evidence="2">
    <location>
        <begin position="85"/>
        <end position="144"/>
    </location>
</feature>
<dbReference type="AlphaFoldDB" id="A0A5C7GN63"/>
<comment type="subcellular location">
    <subcellularLocation>
        <location evidence="1">Membrane</location>
        <topology evidence="1">Multi-pass membrane protein</topology>
    </subcellularLocation>
</comment>
<name>A0A5C7GN63_9ROSI</name>
<reference evidence="5" key="1">
    <citation type="journal article" date="2019" name="Gigascience">
        <title>De novo genome assembly of the endangered Acer yangbiense, a plant species with extremely small populations endemic to Yunnan Province, China.</title>
        <authorList>
            <person name="Yang J."/>
            <person name="Wariss H.M."/>
            <person name="Tao L."/>
            <person name="Zhang R."/>
            <person name="Yun Q."/>
            <person name="Hollingsworth P."/>
            <person name="Dao Z."/>
            <person name="Luo G."/>
            <person name="Guo H."/>
            <person name="Ma Y."/>
            <person name="Sun W."/>
        </authorList>
    </citation>
    <scope>NUCLEOTIDE SEQUENCE [LARGE SCALE GENOMIC DNA]</scope>
    <source>
        <strain evidence="5">cv. Malutang</strain>
    </source>
</reference>
<evidence type="ECO:0000256" key="1">
    <source>
        <dbReference type="ARBA" id="ARBA00004141"/>
    </source>
</evidence>
<organism evidence="4 5">
    <name type="scientific">Acer yangbiense</name>
    <dbReference type="NCBI Taxonomy" id="1000413"/>
    <lineage>
        <taxon>Eukaryota</taxon>
        <taxon>Viridiplantae</taxon>
        <taxon>Streptophyta</taxon>
        <taxon>Embryophyta</taxon>
        <taxon>Tracheophyta</taxon>
        <taxon>Spermatophyta</taxon>
        <taxon>Magnoliopsida</taxon>
        <taxon>eudicotyledons</taxon>
        <taxon>Gunneridae</taxon>
        <taxon>Pentapetalae</taxon>
        <taxon>rosids</taxon>
        <taxon>malvids</taxon>
        <taxon>Sapindales</taxon>
        <taxon>Sapindaceae</taxon>
        <taxon>Hippocastanoideae</taxon>
        <taxon>Acereae</taxon>
        <taxon>Acer</taxon>
    </lineage>
</organism>
<feature type="compositionally biased region" description="Acidic residues" evidence="2">
    <location>
        <begin position="93"/>
        <end position="105"/>
    </location>
</feature>
<evidence type="ECO:0008006" key="6">
    <source>
        <dbReference type="Google" id="ProtNLM"/>
    </source>
</evidence>
<comment type="caution">
    <text evidence="4">The sequence shown here is derived from an EMBL/GenBank/DDBJ whole genome shotgun (WGS) entry which is preliminary data.</text>
</comment>
<protein>
    <recommendedName>
        <fullName evidence="6">Translocon at the inner envelope membrane of chloroplasts 214</fullName>
    </recommendedName>
</protein>
<gene>
    <name evidence="4" type="ORF">EZV62_028245</name>
</gene>
<dbReference type="EMBL" id="VAHF01000263">
    <property type="protein sequence ID" value="TXG46214.1"/>
    <property type="molecule type" value="Genomic_DNA"/>
</dbReference>
<feature type="compositionally biased region" description="Polar residues" evidence="2">
    <location>
        <begin position="181"/>
        <end position="195"/>
    </location>
</feature>
<evidence type="ECO:0000256" key="2">
    <source>
        <dbReference type="SAM" id="MobiDB-lite"/>
    </source>
</evidence>
<keyword evidence="5" id="KW-1185">Reference proteome</keyword>
<keyword evidence="3" id="KW-1133">Transmembrane helix</keyword>
<dbReference type="OrthoDB" id="1401014at2759"/>
<dbReference type="GO" id="GO:0016020">
    <property type="term" value="C:membrane"/>
    <property type="evidence" value="ECO:0007669"/>
    <property type="project" value="UniProtKB-SubCell"/>
</dbReference>
<sequence>MEEGTEKKVSATTGFIAGQLMMFISIYYAPLHLALGRPHTITVLALPYLLFHFFWNNHKHSFDYGSTTRNSMRRIPSPIFTKKLKVKETSETEEREEETDVEIETTFERRGTKQEQEVSTEEDPSPSLFLEEKEDPDGNQENSKSSYLFNRANYESFFPSIGSNALPSPDPFPGPERDTNSPKQSILRTDSSSFADTEPDRSNEEGDPSAIQIKAIQADRHQQRNRLTSILVYMSWTHLQFLEFEFDEDTYRASIYRVLNTIGLVGMIKCSVSGQADVGYRLPSLTAAEHRLSRIESEQRRPISSASASLHSAAIDSALTEGVEKAAHSFHSNNFFLYVDWRVSIEVNMLPLSWTAYRREESKSLRCRHHTYSMCAVSERLSRNIVKRRKSIRPKIPMSFLEKPSSSESSSEGKVGEVHCLWLIRFQPLNESESGFVNPGRTLIGKTDANKRQGRGNLVEAKRLRLHNRGSALSFDVRIDYEFSYERRISYRVGPALFRCLQFLWEPHHLKPLYPHNEKPSFSKASLHQRLSRMPSIDKESPEKNKRLFFHSIPVDAGEEVSATPVTESDLVESAGIGLAFKGSAGLKAATREINLLARNVGNSLAKASSIDGPKPDDLPGAENSAASSDLLVSAFLLVNGWAKAPSVSEKTTYFKVSSQAFKSKKVAIRRKLPSFFLHRQRSDKKMLMPLTQIQDGKWLMTTLSRRTNSSQQVFPIGLPCRNWIKVGLYWPSAAPSARARRRKLSADAFIRGVTGFSKPCFASQTRVWTVYFIASTNATNGEQRAPSSFAYALTRTPSLNDIPSRSSFLYSDRVIAYSDDYWFRNKSSNQMPSAAGCSTKVSGDTYAQRLSGSEGDGAYSNEGLSHTDLPTSGAYIPSSRPAVF</sequence>
<keyword evidence="3" id="KW-0812">Transmembrane</keyword>
<evidence type="ECO:0000256" key="3">
    <source>
        <dbReference type="SAM" id="Phobius"/>
    </source>
</evidence>
<dbReference type="Proteomes" id="UP000323000">
    <property type="component" value="Unassembled WGS sequence"/>
</dbReference>
<accession>A0A5C7GN63</accession>
<feature type="transmembrane region" description="Helical" evidence="3">
    <location>
        <begin position="12"/>
        <end position="31"/>
    </location>
</feature>
<evidence type="ECO:0000313" key="4">
    <source>
        <dbReference type="EMBL" id="TXG46214.1"/>
    </source>
</evidence>
<proteinExistence type="predicted"/>
<evidence type="ECO:0000313" key="5">
    <source>
        <dbReference type="Proteomes" id="UP000323000"/>
    </source>
</evidence>
<dbReference type="InterPro" id="IPR008896">
    <property type="entry name" value="TIC214"/>
</dbReference>
<feature type="compositionally biased region" description="Basic and acidic residues" evidence="2">
    <location>
        <begin position="106"/>
        <end position="116"/>
    </location>
</feature>